<feature type="region of interest" description="Disordered" evidence="1">
    <location>
        <begin position="102"/>
        <end position="123"/>
    </location>
</feature>
<name>Q2J530_FRACC</name>
<proteinExistence type="predicted"/>
<reference evidence="2 3" key="1">
    <citation type="journal article" date="2007" name="Genome Res.">
        <title>Genome characteristics of facultatively symbiotic Frankia sp. strains reflect host range and host plant biogeography.</title>
        <authorList>
            <person name="Normand P."/>
            <person name="Lapierre P."/>
            <person name="Tisa L.S."/>
            <person name="Gogarten J.P."/>
            <person name="Alloisio N."/>
            <person name="Bagnarol E."/>
            <person name="Bassi C.A."/>
            <person name="Berry A.M."/>
            <person name="Bickhart D.M."/>
            <person name="Choisne N."/>
            <person name="Couloux A."/>
            <person name="Cournoyer B."/>
            <person name="Cruveiller S."/>
            <person name="Daubin V."/>
            <person name="Demange N."/>
            <person name="Francino M.P."/>
            <person name="Goltsman E."/>
            <person name="Huang Y."/>
            <person name="Kopp O.R."/>
            <person name="Labarre L."/>
            <person name="Lapidus A."/>
            <person name="Lavire C."/>
            <person name="Marechal J."/>
            <person name="Martinez M."/>
            <person name="Mastronunzio J.E."/>
            <person name="Mullin B.C."/>
            <person name="Niemann J."/>
            <person name="Pujic P."/>
            <person name="Rawnsley T."/>
            <person name="Rouy Z."/>
            <person name="Schenowitz C."/>
            <person name="Sellstedt A."/>
            <person name="Tavares F."/>
            <person name="Tomkins J.P."/>
            <person name="Vallenet D."/>
            <person name="Valverde C."/>
            <person name="Wall L.G."/>
            <person name="Wang Y."/>
            <person name="Medigue C."/>
            <person name="Benson D.R."/>
        </authorList>
    </citation>
    <scope>NUCLEOTIDE SEQUENCE [LARGE SCALE GENOMIC DNA]</scope>
    <source>
        <strain evidence="3">DSM 45818 / CECT 9043 / CcI3</strain>
    </source>
</reference>
<feature type="compositionally biased region" description="Acidic residues" evidence="1">
    <location>
        <begin position="15"/>
        <end position="31"/>
    </location>
</feature>
<dbReference type="AlphaFoldDB" id="Q2J530"/>
<evidence type="ECO:0000313" key="2">
    <source>
        <dbReference type="EMBL" id="ABD13612.1"/>
    </source>
</evidence>
<keyword evidence="3" id="KW-1185">Reference proteome</keyword>
<dbReference type="KEGG" id="fra:Francci3_4266"/>
<sequence length="123" mass="12915">MPAAPTRRGTTCDTTTEDDQNMNTVDNDDLLPEPRPVIGGRPRSLAEVVTVNDGLLVQHELLLAPGATAADLTTAMILVPPTAALVSHHGDVDVSLVFQEVSRDARRGVDGQPVGRGGDPGRT</sequence>
<dbReference type="EMBL" id="CP000249">
    <property type="protein sequence ID" value="ABD13612.1"/>
    <property type="molecule type" value="Genomic_DNA"/>
</dbReference>
<protein>
    <submittedName>
        <fullName evidence="2">Uncharacterized protein</fullName>
    </submittedName>
</protein>
<gene>
    <name evidence="2" type="ordered locus">Francci3_4266</name>
</gene>
<feature type="region of interest" description="Disordered" evidence="1">
    <location>
        <begin position="1"/>
        <end position="40"/>
    </location>
</feature>
<evidence type="ECO:0000313" key="3">
    <source>
        <dbReference type="Proteomes" id="UP000001937"/>
    </source>
</evidence>
<dbReference type="NCBIfam" id="TIGR03917">
    <property type="entry name" value="Frankia_40_dom"/>
    <property type="match status" value="1"/>
</dbReference>
<organism evidence="2 3">
    <name type="scientific">Frankia casuarinae (strain DSM 45818 / CECT 9043 / HFP020203 / CcI3)</name>
    <dbReference type="NCBI Taxonomy" id="106370"/>
    <lineage>
        <taxon>Bacteria</taxon>
        <taxon>Bacillati</taxon>
        <taxon>Actinomycetota</taxon>
        <taxon>Actinomycetes</taxon>
        <taxon>Frankiales</taxon>
        <taxon>Frankiaceae</taxon>
        <taxon>Frankia</taxon>
    </lineage>
</organism>
<dbReference type="Proteomes" id="UP000001937">
    <property type="component" value="Chromosome"/>
</dbReference>
<accession>Q2J530</accession>
<dbReference type="HOGENOM" id="CLU_163938_0_0_11"/>
<dbReference type="InterPro" id="IPR023817">
    <property type="entry name" value="Frankia_40_dom"/>
</dbReference>
<feature type="compositionally biased region" description="Gly residues" evidence="1">
    <location>
        <begin position="114"/>
        <end position="123"/>
    </location>
</feature>
<evidence type="ECO:0000256" key="1">
    <source>
        <dbReference type="SAM" id="MobiDB-lite"/>
    </source>
</evidence>